<dbReference type="Proteomes" id="UP000066042">
    <property type="component" value="Chromosome"/>
</dbReference>
<dbReference type="AlphaFoldDB" id="A0A0S1XBM5"/>
<name>A0A0S1XBM5_THEBA</name>
<dbReference type="EMBL" id="CP013050">
    <property type="protein sequence ID" value="ALM75131.1"/>
    <property type="molecule type" value="Genomic_DNA"/>
</dbReference>
<proteinExistence type="predicted"/>
<evidence type="ECO:0000313" key="1">
    <source>
        <dbReference type="EMBL" id="ALM75131.1"/>
    </source>
</evidence>
<evidence type="ECO:0000313" key="2">
    <source>
        <dbReference type="Proteomes" id="UP000066042"/>
    </source>
</evidence>
<organism evidence="1 2">
    <name type="scientific">Thermococcus barophilus</name>
    <dbReference type="NCBI Taxonomy" id="55802"/>
    <lineage>
        <taxon>Archaea</taxon>
        <taxon>Methanobacteriati</taxon>
        <taxon>Methanobacteriota</taxon>
        <taxon>Thermococci</taxon>
        <taxon>Thermococcales</taxon>
        <taxon>Thermococcaceae</taxon>
        <taxon>Thermococcus</taxon>
    </lineage>
</organism>
<protein>
    <submittedName>
        <fullName evidence="1">Uncharacterized protein</fullName>
    </submittedName>
</protein>
<dbReference type="STRING" id="55802.TBCH5v1_1204"/>
<dbReference type="PATRIC" id="fig|55802.8.peg.1185"/>
<accession>A0A0S1XBM5</accession>
<gene>
    <name evidence="1" type="ORF">TBCH5v1_1204</name>
</gene>
<reference evidence="1 2" key="1">
    <citation type="journal article" date="2016" name="Genome Announc.">
        <title>Complete genome sequence of the hyperthermophilic and piezophilic archaeon Thermococcus barophilus Ch5, capable of growth at the expense of hydrogenogenesis from carbon monoxide and formate.</title>
        <authorList>
            <person name="Oger P."/>
            <person name="Sokolova T.G."/>
            <person name="Kozhevnikova D.A."/>
            <person name="Taranov E.A."/>
            <person name="Vannier P."/>
            <person name="Lee H.S."/>
            <person name="Kwon K.K."/>
            <person name="Kang S.G."/>
            <person name="Lee J.H."/>
            <person name="Bonch-Osmolovskaya E.A."/>
            <person name="Lebedinsky A.V."/>
        </authorList>
    </citation>
    <scope>NUCLEOTIDE SEQUENCE [LARGE SCALE GENOMIC DNA]</scope>
    <source>
        <strain evidence="2">Ch5</strain>
    </source>
</reference>
<sequence length="116" mass="13112">MKKMVTIIVLLIVGGAIATWSHIKEEKRVVVLQATFKMGGITYEGYKIQGNTLIFEFKRTGDVFTQVIVKKEVKVGIEDFPARVVVEVNTNGNVKRYEAELIFDGDDERVYKASEL</sequence>